<name>A0AA38J4F9_9CUCU</name>
<gene>
    <name evidence="1" type="ORF">Zmor_002256</name>
</gene>
<reference evidence="1" key="1">
    <citation type="journal article" date="2023" name="G3 (Bethesda)">
        <title>Whole genome assemblies of Zophobas morio and Tenebrio molitor.</title>
        <authorList>
            <person name="Kaur S."/>
            <person name="Stinson S.A."/>
            <person name="diCenzo G.C."/>
        </authorList>
    </citation>
    <scope>NUCLEOTIDE SEQUENCE</scope>
    <source>
        <strain evidence="1">QUZm001</strain>
    </source>
</reference>
<evidence type="ECO:0000313" key="1">
    <source>
        <dbReference type="EMBL" id="KAJ3666826.1"/>
    </source>
</evidence>
<protein>
    <submittedName>
        <fullName evidence="1">Uncharacterized protein</fullName>
    </submittedName>
</protein>
<dbReference type="EMBL" id="JALNTZ010000001">
    <property type="protein sequence ID" value="KAJ3666826.1"/>
    <property type="molecule type" value="Genomic_DNA"/>
</dbReference>
<comment type="caution">
    <text evidence="1">The sequence shown here is derived from an EMBL/GenBank/DDBJ whole genome shotgun (WGS) entry which is preliminary data.</text>
</comment>
<sequence length="127" mass="14178">MSPKTKEAYFLLGHYEVRVEESVEYLGIVLDKGMIFAAEIQRASEKPKKTTRAFTVFLPNTSDLVPIGASYTRREVLEKEKIGTGGKPSYPMSNGHGCFMTYLEKIGQRAEGKCVYCDEIDQGSSNI</sequence>
<accession>A0AA38J4F9</accession>
<organism evidence="1 2">
    <name type="scientific">Zophobas morio</name>
    <dbReference type="NCBI Taxonomy" id="2755281"/>
    <lineage>
        <taxon>Eukaryota</taxon>
        <taxon>Metazoa</taxon>
        <taxon>Ecdysozoa</taxon>
        <taxon>Arthropoda</taxon>
        <taxon>Hexapoda</taxon>
        <taxon>Insecta</taxon>
        <taxon>Pterygota</taxon>
        <taxon>Neoptera</taxon>
        <taxon>Endopterygota</taxon>
        <taxon>Coleoptera</taxon>
        <taxon>Polyphaga</taxon>
        <taxon>Cucujiformia</taxon>
        <taxon>Tenebrionidae</taxon>
        <taxon>Zophobas</taxon>
    </lineage>
</organism>
<proteinExistence type="predicted"/>
<dbReference type="AlphaFoldDB" id="A0AA38J4F9"/>
<dbReference type="Proteomes" id="UP001168821">
    <property type="component" value="Unassembled WGS sequence"/>
</dbReference>
<keyword evidence="2" id="KW-1185">Reference proteome</keyword>
<evidence type="ECO:0000313" key="2">
    <source>
        <dbReference type="Proteomes" id="UP001168821"/>
    </source>
</evidence>